<proteinExistence type="predicted"/>
<name>A0A8T2MTZ5_9TELE</name>
<dbReference type="EMBL" id="JAFBMS010001185">
    <property type="protein sequence ID" value="KAG9329451.1"/>
    <property type="molecule type" value="Genomic_DNA"/>
</dbReference>
<organism evidence="1 3">
    <name type="scientific">Albula glossodonta</name>
    <name type="common">roundjaw bonefish</name>
    <dbReference type="NCBI Taxonomy" id="121402"/>
    <lineage>
        <taxon>Eukaryota</taxon>
        <taxon>Metazoa</taxon>
        <taxon>Chordata</taxon>
        <taxon>Craniata</taxon>
        <taxon>Vertebrata</taxon>
        <taxon>Euteleostomi</taxon>
        <taxon>Actinopterygii</taxon>
        <taxon>Neopterygii</taxon>
        <taxon>Teleostei</taxon>
        <taxon>Albuliformes</taxon>
        <taxon>Albulidae</taxon>
        <taxon>Albula</taxon>
    </lineage>
</organism>
<reference evidence="1" key="1">
    <citation type="thesis" date="2021" institute="BYU ScholarsArchive" country="Provo, UT, USA">
        <title>Applications of and Algorithms for Genome Assembly and Genomic Analyses with an Emphasis on Marine Teleosts.</title>
        <authorList>
            <person name="Pickett B.D."/>
        </authorList>
    </citation>
    <scope>NUCLEOTIDE SEQUENCE</scope>
    <source>
        <strain evidence="1">HI-2016</strain>
    </source>
</reference>
<evidence type="ECO:0000313" key="1">
    <source>
        <dbReference type="EMBL" id="KAG9329451.1"/>
    </source>
</evidence>
<dbReference type="AlphaFoldDB" id="A0A8T2MTZ5"/>
<accession>A0A8T2MTZ5</accession>
<protein>
    <submittedName>
        <fullName evidence="1">Uncharacterized protein</fullName>
    </submittedName>
</protein>
<sequence length="60" mass="6456">MWLCKGRRLSQSFIITNIPPIIQRSVSRIMPSMGTEIPTGITGPAPTLPMCPTPGGGWTC</sequence>
<evidence type="ECO:0000313" key="3">
    <source>
        <dbReference type="Proteomes" id="UP000824540"/>
    </source>
</evidence>
<gene>
    <name evidence="1" type="ORF">JZ751_004704</name>
    <name evidence="2" type="ORF">JZ751_016200</name>
</gene>
<dbReference type="EMBL" id="JAFBMS010000263">
    <property type="protein sequence ID" value="KAG9332067.1"/>
    <property type="molecule type" value="Genomic_DNA"/>
</dbReference>
<keyword evidence="3" id="KW-1185">Reference proteome</keyword>
<dbReference type="Proteomes" id="UP000824540">
    <property type="component" value="Unassembled WGS sequence"/>
</dbReference>
<comment type="caution">
    <text evidence="1">The sequence shown here is derived from an EMBL/GenBank/DDBJ whole genome shotgun (WGS) entry which is preliminary data.</text>
</comment>
<evidence type="ECO:0000313" key="2">
    <source>
        <dbReference type="EMBL" id="KAG9332067.1"/>
    </source>
</evidence>